<evidence type="ECO:0000313" key="2">
    <source>
        <dbReference type="EMBL" id="RGN22479.1"/>
    </source>
</evidence>
<sequence>MKTLKSDIFYAMNEINDKYILEAAQCLEQKKENDISLQKNSKLFHESNAHSRKWLARVATAMAVSIILFTTGGIANAATGGKLVQWINGLFFGIAKPSTSDEIKTSYLRGTFSIDYSDLNAVVGDADYVFVGTVASEEGTVYKDAVTVETDDGKTREVSDPYTNYTVNVTKNIKGNLVTDTAIPIQKSGGLSEDGSQYFVYEGDELPVVGNEYIFFAYAQPDGSLLISGPVSNMSVSDNTSDIAPFSDSTEYSDIVDAYNNQVDSGRTRFTSSYEAK</sequence>
<keyword evidence="1" id="KW-0812">Transmembrane</keyword>
<name>A0A3E5AM95_9FIRM</name>
<accession>A0A3E5AM95</accession>
<gene>
    <name evidence="2" type="ORF">DXB72_10320</name>
</gene>
<dbReference type="Proteomes" id="UP000260970">
    <property type="component" value="Unassembled WGS sequence"/>
</dbReference>
<proteinExistence type="predicted"/>
<reference evidence="2 3" key="1">
    <citation type="submission" date="2018-08" db="EMBL/GenBank/DDBJ databases">
        <title>A genome reference for cultivated species of the human gut microbiota.</title>
        <authorList>
            <person name="Zou Y."/>
            <person name="Xue W."/>
            <person name="Luo G."/>
        </authorList>
    </citation>
    <scope>NUCLEOTIDE SEQUENCE [LARGE SCALE GENOMIC DNA]</scope>
    <source>
        <strain evidence="2 3">OM05-6AA</strain>
    </source>
</reference>
<dbReference type="RefSeq" id="WP_117690396.1">
    <property type="nucleotide sequence ID" value="NZ_QSUE01000003.1"/>
</dbReference>
<dbReference type="EMBL" id="QSUG01000009">
    <property type="protein sequence ID" value="RGN22479.1"/>
    <property type="molecule type" value="Genomic_DNA"/>
</dbReference>
<feature type="transmembrane region" description="Helical" evidence="1">
    <location>
        <begin position="54"/>
        <end position="75"/>
    </location>
</feature>
<evidence type="ECO:0000313" key="3">
    <source>
        <dbReference type="Proteomes" id="UP000260970"/>
    </source>
</evidence>
<keyword evidence="1" id="KW-1133">Transmembrane helix</keyword>
<keyword evidence="1" id="KW-0472">Membrane</keyword>
<evidence type="ECO:0000256" key="1">
    <source>
        <dbReference type="SAM" id="Phobius"/>
    </source>
</evidence>
<dbReference type="AlphaFoldDB" id="A0A3E5AM95"/>
<organism evidence="2 3">
    <name type="scientific">Agathobacter rectalis</name>
    <dbReference type="NCBI Taxonomy" id="39491"/>
    <lineage>
        <taxon>Bacteria</taxon>
        <taxon>Bacillati</taxon>
        <taxon>Bacillota</taxon>
        <taxon>Clostridia</taxon>
        <taxon>Lachnospirales</taxon>
        <taxon>Lachnospiraceae</taxon>
        <taxon>Agathobacter</taxon>
    </lineage>
</organism>
<protein>
    <submittedName>
        <fullName evidence="2">Uncharacterized protein</fullName>
    </submittedName>
</protein>
<comment type="caution">
    <text evidence="2">The sequence shown here is derived from an EMBL/GenBank/DDBJ whole genome shotgun (WGS) entry which is preliminary data.</text>
</comment>